<sequence length="87" mass="9798">MAPAQTLYLEKKIRPSCVNCLKAEGQPGVKLMHCSRCGRESYCSRDCQVAMWPSHKVICRRSEKAVATIEERALVQPTSVCLMQDIQ</sequence>
<reference evidence="6 7" key="1">
    <citation type="submission" date="2016-07" db="EMBL/GenBank/DDBJ databases">
        <title>Pervasive Adenine N6-methylation of Active Genes in Fungi.</title>
        <authorList>
            <consortium name="DOE Joint Genome Institute"/>
            <person name="Mondo S.J."/>
            <person name="Dannebaum R.O."/>
            <person name="Kuo R.C."/>
            <person name="Labutti K."/>
            <person name="Haridas S."/>
            <person name="Kuo A."/>
            <person name="Salamov A."/>
            <person name="Ahrendt S.R."/>
            <person name="Lipzen A."/>
            <person name="Sullivan W."/>
            <person name="Andreopoulos W.B."/>
            <person name="Clum A."/>
            <person name="Lindquist E."/>
            <person name="Daum C."/>
            <person name="Ramamoorthy G.K."/>
            <person name="Gryganskyi A."/>
            <person name="Culley D."/>
            <person name="Magnuson J.K."/>
            <person name="James T.Y."/>
            <person name="O'Malley M.A."/>
            <person name="Stajich J.E."/>
            <person name="Spatafora J.W."/>
            <person name="Visel A."/>
            <person name="Grigoriev I.V."/>
        </authorList>
    </citation>
    <scope>NUCLEOTIDE SEQUENCE [LARGE SCALE GENOMIC DNA]</scope>
    <source>
        <strain evidence="6 7">62-1032</strain>
    </source>
</reference>
<dbReference type="PROSITE" id="PS01360">
    <property type="entry name" value="ZF_MYND_1"/>
    <property type="match status" value="1"/>
</dbReference>
<evidence type="ECO:0000256" key="2">
    <source>
        <dbReference type="ARBA" id="ARBA00022771"/>
    </source>
</evidence>
<gene>
    <name evidence="6" type="ORF">BCR35DRAFT_35014</name>
</gene>
<dbReference type="Proteomes" id="UP000193467">
    <property type="component" value="Unassembled WGS sequence"/>
</dbReference>
<proteinExistence type="predicted"/>
<protein>
    <recommendedName>
        <fullName evidence="5">MYND-type domain-containing protein</fullName>
    </recommendedName>
</protein>
<comment type="caution">
    <text evidence="6">The sequence shown here is derived from an EMBL/GenBank/DDBJ whole genome shotgun (WGS) entry which is preliminary data.</text>
</comment>
<keyword evidence="3" id="KW-0862">Zinc</keyword>
<keyword evidence="1" id="KW-0479">Metal-binding</keyword>
<dbReference type="Gene3D" id="6.10.140.2220">
    <property type="match status" value="1"/>
</dbReference>
<organism evidence="6 7">
    <name type="scientific">Leucosporidium creatinivorum</name>
    <dbReference type="NCBI Taxonomy" id="106004"/>
    <lineage>
        <taxon>Eukaryota</taxon>
        <taxon>Fungi</taxon>
        <taxon>Dikarya</taxon>
        <taxon>Basidiomycota</taxon>
        <taxon>Pucciniomycotina</taxon>
        <taxon>Microbotryomycetes</taxon>
        <taxon>Leucosporidiales</taxon>
        <taxon>Leucosporidium</taxon>
    </lineage>
</organism>
<dbReference type="GO" id="GO:0008270">
    <property type="term" value="F:zinc ion binding"/>
    <property type="evidence" value="ECO:0007669"/>
    <property type="project" value="UniProtKB-KW"/>
</dbReference>
<dbReference type="EMBL" id="MCGR01000124">
    <property type="protein sequence ID" value="ORY45031.1"/>
    <property type="molecule type" value="Genomic_DNA"/>
</dbReference>
<dbReference type="Pfam" id="PF01753">
    <property type="entry name" value="zf-MYND"/>
    <property type="match status" value="1"/>
</dbReference>
<evidence type="ECO:0000256" key="1">
    <source>
        <dbReference type="ARBA" id="ARBA00022723"/>
    </source>
</evidence>
<keyword evidence="7" id="KW-1185">Reference proteome</keyword>
<evidence type="ECO:0000256" key="4">
    <source>
        <dbReference type="PROSITE-ProRule" id="PRU00134"/>
    </source>
</evidence>
<evidence type="ECO:0000313" key="7">
    <source>
        <dbReference type="Proteomes" id="UP000193467"/>
    </source>
</evidence>
<feature type="domain" description="MYND-type" evidence="5">
    <location>
        <begin position="17"/>
        <end position="59"/>
    </location>
</feature>
<accession>A0A1Y2CD98</accession>
<dbReference type="PROSITE" id="PS50865">
    <property type="entry name" value="ZF_MYND_2"/>
    <property type="match status" value="1"/>
</dbReference>
<dbReference type="InterPro" id="IPR002893">
    <property type="entry name" value="Znf_MYND"/>
</dbReference>
<dbReference type="STRING" id="106004.A0A1Y2CD98"/>
<dbReference type="SUPFAM" id="SSF144232">
    <property type="entry name" value="HIT/MYND zinc finger-like"/>
    <property type="match status" value="1"/>
</dbReference>
<name>A0A1Y2CD98_9BASI</name>
<dbReference type="AlphaFoldDB" id="A0A1Y2CD98"/>
<dbReference type="InParanoid" id="A0A1Y2CD98"/>
<evidence type="ECO:0000313" key="6">
    <source>
        <dbReference type="EMBL" id="ORY45031.1"/>
    </source>
</evidence>
<evidence type="ECO:0000259" key="5">
    <source>
        <dbReference type="PROSITE" id="PS50865"/>
    </source>
</evidence>
<keyword evidence="2 4" id="KW-0863">Zinc-finger</keyword>
<dbReference type="OrthoDB" id="2945048at2759"/>
<evidence type="ECO:0000256" key="3">
    <source>
        <dbReference type="ARBA" id="ARBA00022833"/>
    </source>
</evidence>